<evidence type="ECO:0000259" key="2">
    <source>
        <dbReference type="Pfam" id="PF00496"/>
    </source>
</evidence>
<name>A0A851HAM6_9MOLU</name>
<proteinExistence type="predicted"/>
<dbReference type="GO" id="GO:0015833">
    <property type="term" value="P:peptide transport"/>
    <property type="evidence" value="ECO:0007669"/>
    <property type="project" value="TreeGrafter"/>
</dbReference>
<dbReference type="InterPro" id="IPR030678">
    <property type="entry name" value="Peptide/Ni-bd"/>
</dbReference>
<dbReference type="PIRSF" id="PIRSF002741">
    <property type="entry name" value="MppA"/>
    <property type="match status" value="1"/>
</dbReference>
<dbReference type="InterPro" id="IPR000914">
    <property type="entry name" value="SBP_5_dom"/>
</dbReference>
<keyword evidence="1" id="KW-0472">Membrane</keyword>
<dbReference type="Proteomes" id="UP000568109">
    <property type="component" value="Unassembled WGS sequence"/>
</dbReference>
<keyword evidence="1" id="KW-0812">Transmembrane</keyword>
<dbReference type="Pfam" id="PF00496">
    <property type="entry name" value="SBP_bac_5"/>
    <property type="match status" value="1"/>
</dbReference>
<sequence length="525" mass="59467">MSKIKNNKKLVIIVSSVLLGVLLVCGALYFYKRGKGTDQKAKETVNMVWASDIKGFDPTNKTHSSSATSEKLYLAVHDTLIVEDNVNKKTVGRLAEKWNKEGKEITFTLRDNIFFHNNKPVTAEDVVYSLQKGINNNNNDYSDMIQDLQVVDNKNVKVTIKNDLLWWTSVLERYRILCKSEVEADQDKGVKVGAGPYKLVNYERDDKMSFELFENYWNKDAIKESPKKLMVKIQKSFETTLQELEAGTIDLTADVSSDKVNTLKEKISSGALKGLEIVENTNAYGSQIYMNAARTKKPARQAISLALNFPPMISALQLPGTPLDTYVPSLLVGHNEQIKRKYDMDEAKKIVSGLSAEDKKIKLGYTDKESSQLPNKIAESLREAGFEVTTEEAEFNTFLAETKEPTSSYNMVLLGELHEMGYGHKALCDYFLKDSEYAFPHIQKGDATDQAKGEAIDSKLRQAQKESNLDTYTTLVKEVQQILNDEVYVIPIYEGKVYFLKSSKIKDFTCDIFYRIDWEKIKKVA</sequence>
<feature type="domain" description="Solute-binding protein family 5" evidence="2">
    <location>
        <begin position="90"/>
        <end position="404"/>
    </location>
</feature>
<keyword evidence="4" id="KW-1185">Reference proteome</keyword>
<protein>
    <submittedName>
        <fullName evidence="3">ABC transporter substrate-binding protein</fullName>
    </submittedName>
</protein>
<evidence type="ECO:0000256" key="1">
    <source>
        <dbReference type="SAM" id="Phobius"/>
    </source>
</evidence>
<dbReference type="EMBL" id="JABUOH010000053">
    <property type="protein sequence ID" value="NWN45957.1"/>
    <property type="molecule type" value="Genomic_DNA"/>
</dbReference>
<dbReference type="GO" id="GO:0042597">
    <property type="term" value="C:periplasmic space"/>
    <property type="evidence" value="ECO:0007669"/>
    <property type="project" value="UniProtKB-ARBA"/>
</dbReference>
<dbReference type="Gene3D" id="3.10.105.10">
    <property type="entry name" value="Dipeptide-binding Protein, Domain 3"/>
    <property type="match status" value="1"/>
</dbReference>
<accession>A0A851HAM6</accession>
<dbReference type="Gene3D" id="3.40.190.10">
    <property type="entry name" value="Periplasmic binding protein-like II"/>
    <property type="match status" value="1"/>
</dbReference>
<dbReference type="CDD" id="cd00995">
    <property type="entry name" value="PBP2_NikA_DppA_OppA_like"/>
    <property type="match status" value="1"/>
</dbReference>
<dbReference type="AlphaFoldDB" id="A0A851HAM6"/>
<organism evidence="3 4">
    <name type="scientific">Candidatus Phytoplasma pruni</name>
    <dbReference type="NCBI Taxonomy" id="479893"/>
    <lineage>
        <taxon>Bacteria</taxon>
        <taxon>Bacillati</taxon>
        <taxon>Mycoplasmatota</taxon>
        <taxon>Mollicutes</taxon>
        <taxon>Acholeplasmatales</taxon>
        <taxon>Acholeplasmataceae</taxon>
        <taxon>Candidatus Phytoplasma</taxon>
        <taxon>16SrIII (X-disease group)</taxon>
    </lineage>
</organism>
<dbReference type="SUPFAM" id="SSF53850">
    <property type="entry name" value="Periplasmic binding protein-like II"/>
    <property type="match status" value="1"/>
</dbReference>
<dbReference type="RefSeq" id="WP_178734342.1">
    <property type="nucleotide sequence ID" value="NZ_JABUOH010000053.1"/>
</dbReference>
<evidence type="ECO:0000313" key="4">
    <source>
        <dbReference type="Proteomes" id="UP000568109"/>
    </source>
</evidence>
<dbReference type="InterPro" id="IPR039424">
    <property type="entry name" value="SBP_5"/>
</dbReference>
<dbReference type="PANTHER" id="PTHR30290">
    <property type="entry name" value="PERIPLASMIC BINDING COMPONENT OF ABC TRANSPORTER"/>
    <property type="match status" value="1"/>
</dbReference>
<gene>
    <name evidence="3" type="ORF">HR065_02585</name>
</gene>
<dbReference type="GO" id="GO:0043190">
    <property type="term" value="C:ATP-binding cassette (ABC) transporter complex"/>
    <property type="evidence" value="ECO:0007669"/>
    <property type="project" value="InterPro"/>
</dbReference>
<feature type="transmembrane region" description="Helical" evidence="1">
    <location>
        <begin position="12"/>
        <end position="31"/>
    </location>
</feature>
<evidence type="ECO:0000313" key="3">
    <source>
        <dbReference type="EMBL" id="NWN45957.1"/>
    </source>
</evidence>
<reference evidence="3 4" key="1">
    <citation type="submission" date="2020-06" db="EMBL/GenBank/DDBJ databases">
        <title>Draft genome sequence of Candidatus Phytoplasma pruni (X-disease group, subgroup 16SrIII-B) strain ChTDIII from Argentina.</title>
        <authorList>
            <person name="Fernandez F.D."/>
            <person name="Zuebert C."/>
            <person name="Huettel B."/>
            <person name="Kube M."/>
            <person name="Conci L.R."/>
        </authorList>
    </citation>
    <scope>NUCLEOTIDE SEQUENCE [LARGE SCALE GENOMIC DNA]</scope>
    <source>
        <strain evidence="3 4">ChTDIII</strain>
    </source>
</reference>
<keyword evidence="1" id="KW-1133">Transmembrane helix</keyword>
<comment type="caution">
    <text evidence="3">The sequence shown here is derived from an EMBL/GenBank/DDBJ whole genome shotgun (WGS) entry which is preliminary data.</text>
</comment>
<dbReference type="GO" id="GO:1904680">
    <property type="term" value="F:peptide transmembrane transporter activity"/>
    <property type="evidence" value="ECO:0007669"/>
    <property type="project" value="TreeGrafter"/>
</dbReference>